<feature type="region of interest" description="Disordered" evidence="1">
    <location>
        <begin position="100"/>
        <end position="131"/>
    </location>
</feature>
<dbReference type="AlphaFoldDB" id="A0A542Z857"/>
<evidence type="ECO:0000256" key="1">
    <source>
        <dbReference type="SAM" id="MobiDB-lite"/>
    </source>
</evidence>
<evidence type="ECO:0000313" key="2">
    <source>
        <dbReference type="EMBL" id="TQL56522.1"/>
    </source>
</evidence>
<sequence length="131" mass="14754">MNQISADQARPLAAFAASLRADWDQPGILKALSDNRLRGDVHQLTDATLRAVRDPQAKTPAAIGWDRYWPTATLPRERRFCTEPDHELYTLPCRECRAEQIARESQPRELPPPAPRPESTRPRSDRSGVSA</sequence>
<proteinExistence type="predicted"/>
<evidence type="ECO:0000313" key="3">
    <source>
        <dbReference type="Proteomes" id="UP000315389"/>
    </source>
</evidence>
<accession>A0A542Z857</accession>
<name>A0A542Z857_RARFA</name>
<dbReference type="Proteomes" id="UP000315389">
    <property type="component" value="Unassembled WGS sequence"/>
</dbReference>
<reference evidence="2 3" key="1">
    <citation type="submission" date="2019-06" db="EMBL/GenBank/DDBJ databases">
        <title>Sequencing the genomes of 1000 actinobacteria strains.</title>
        <authorList>
            <person name="Klenk H.-P."/>
        </authorList>
    </citation>
    <scope>NUCLEOTIDE SEQUENCE [LARGE SCALE GENOMIC DNA]</scope>
    <source>
        <strain evidence="2 3">DSM 4813</strain>
    </source>
</reference>
<keyword evidence="3" id="KW-1185">Reference proteome</keyword>
<protein>
    <submittedName>
        <fullName evidence="2">Uncharacterized protein</fullName>
    </submittedName>
</protein>
<comment type="caution">
    <text evidence="2">The sequence shown here is derived from an EMBL/GenBank/DDBJ whole genome shotgun (WGS) entry which is preliminary data.</text>
</comment>
<organism evidence="2 3">
    <name type="scientific">Rarobacter faecitabidus</name>
    <dbReference type="NCBI Taxonomy" id="13243"/>
    <lineage>
        <taxon>Bacteria</taxon>
        <taxon>Bacillati</taxon>
        <taxon>Actinomycetota</taxon>
        <taxon>Actinomycetes</taxon>
        <taxon>Micrococcales</taxon>
        <taxon>Rarobacteraceae</taxon>
        <taxon>Rarobacter</taxon>
    </lineage>
</organism>
<feature type="compositionally biased region" description="Basic and acidic residues" evidence="1">
    <location>
        <begin position="118"/>
        <end position="131"/>
    </location>
</feature>
<gene>
    <name evidence="2" type="ORF">FB461_2408</name>
</gene>
<dbReference type="EMBL" id="VFOS01000007">
    <property type="protein sequence ID" value="TQL56522.1"/>
    <property type="molecule type" value="Genomic_DNA"/>
</dbReference>